<feature type="domain" description="HYR-like" evidence="5">
    <location>
        <begin position="1551"/>
        <end position="1620"/>
    </location>
</feature>
<dbReference type="NCBIfam" id="TIGR01451">
    <property type="entry name" value="B_ant_repeat"/>
    <property type="match status" value="6"/>
</dbReference>
<dbReference type="Pfam" id="PF01345">
    <property type="entry name" value="DUF11"/>
    <property type="match status" value="1"/>
</dbReference>
<feature type="domain" description="DUF7507" evidence="6">
    <location>
        <begin position="945"/>
        <end position="1054"/>
    </location>
</feature>
<dbReference type="InterPro" id="IPR055354">
    <property type="entry name" value="DUF7507"/>
</dbReference>
<dbReference type="Pfam" id="PF24346">
    <property type="entry name" value="DUF7507"/>
    <property type="match status" value="8"/>
</dbReference>
<feature type="domain" description="DUF11" evidence="2">
    <location>
        <begin position="441"/>
        <end position="556"/>
    </location>
</feature>
<dbReference type="InterPro" id="IPR035234">
    <property type="entry name" value="IgGFc-bd_N"/>
</dbReference>
<feature type="domain" description="HYR-like" evidence="5">
    <location>
        <begin position="1242"/>
        <end position="1316"/>
    </location>
</feature>
<feature type="region of interest" description="Disordered" evidence="1">
    <location>
        <begin position="915"/>
        <end position="940"/>
    </location>
</feature>
<sequence>MSNSGLRFFAPGGQKFYVNYRGRSSAQATSLTSKGRQALGLKFKWGGIPNRANNANLTSTLGIMATEDNTSVVISGYNPDCEFRLGNDSGGITANTINITLNAGQSYVVEAPKNQTDANIDGWLGASITADKKIAISNGGLNVGVRAGSQNRDAAIDQPVPENIIGKDYVFVRGNGTDETEFPIIIGTQNGTDIFVNGSATPIATINNGEYFEIPGSNYSSGSIGANMTVITSKEAYAYQCIAGSSGIQTIGLNFVAPVNCLLPDNLSNIPDIRDVAGTNFTGGITILASTSTPDGNIVVTDGSGIKVNPSSTPATGLPWKSFYFPNLTGNVSVQSTGPIAVGFIGVNSNAGIAGYFSGFDTVPVVDLEITGGGCLPGSDLTEISGTFDAYQWYKDNKIIEGATDQTYTPTSPGDFFVKVTKGGCTYDSAILSAYNCLPEIVLTKTVDKSNVIEGDVVNFKVTVKSLGVNPVENLVINDLLPPELSFVSATTTHGTWTAPNWNIGQMTSGEIFSITITAVVNEVDASKTVINSISNTQTVPEADVLTDDETESVTITNSEIVATKIALNAIDGSYNTVGELINYQIVVTNTGETPLTNIVISDAKADAGSISPSSVANLAIGASTTFTATHKITQANIDAGKVTNQATAKAALSNGFEIFDISDDPDDLNNNSDDPTITPIVQTGKLLLEKIADPADDGLYDSLGEIINYELFVKNTGNTTLNNITITDPNANTGSITPATLASLAPGASYIFTAKHTIVQGDFNAGRVSNIATVTGTIPVNGTVVFDQSDDPATLAPNDATVVSVPEVGRLVATKEDVTPAVTVLNTVGQVITYRIVVQSTGTITLTDLNIVDSNADSITLQSTTGTDTNTSDNRVDSIDPFQTATFIATHTITQNDLDNGKVTNRATASALDTTPASVTDITDDPNNPNNAIDDPTVTPLVATPSLSITKTVNDDSNVANAQVLTYIYEVTNDGNITIDAISISDIHNGTGTLSTPALQSTTGTDDDITDNEIETLAPGETGIWTATYTVTTADITNQTDITNTVTATGKPRINPLTNTTANATKSVTIHPTDAICSNITLSHNLITDGPYTGATFSWLAVPNDEITGLSTSSQSTTEIDDQLINTSGVDQTVQYNITVSNPTGTIIDSYKYVVTVYSQIEVPEDDEIIVECAAEIIEPEAPIVLDYQGISILPVKTSTATGDQSCEGTKTYTFEYTDCGGNVATYNYTYIIDRTTPPATVPANGTSTVECSDDATPPTPPAGIKDICGTDITAVLVSTVDDPSTLTCEGTRTYNYTFTDCSGLVSNWKYVYTIDKTTVPVVPADAASTIECLAGAVQPATPTVTDQCGNDIIPVITESTDPTFEGTKVYTLTYTDCASNVSVYTYTYTIDLTTKPVVPANASATVECIADAIQPSAPAATDQCGNTLTPVITASADPTCEGTKVYTYTYTDCASNVSVYTYTYTIDLTTKPIVPADAGSTVECLADAVQPATPTVTDQCGNDIIPVITESTDPTCEGTKVYTFTYTDCASTISVYTYTYTIDLTTKPVVPADAGSTVNDISKAIQPTAPTVIDNCGKTIIPVVTENASPVCDGTKIYTFTYTDCAGNSDVYVYTYQIDVTSTLVISNKTRTVCSNLPVNYDLKTVTPLVNPTFQWSVIDNPNVTGENNSSGTLLNDILINKTGVVQTVKYTVTPFNNKGCEGPTFDITVTVNPEPFVAIMPTATICSNIPLNHDLNADVNVAGANFKWAAVNNPNISGATTNVSSNATITDTLINTTGVVQTVIYKITSESIKGCTGAEYTYTVTVSPEAKLVVTKTTLAATDGAYDSLGEVINYQITVENPNEVALNNLSVTDVNADANSISPLTVPAVAAFSSVVFTASHTITQADLDAGFVDNSAIGTAFDPCDTTVTDSSDDPTTAAANDATRTIIVQKPVIALEKTFLFNDENGDGITQLNETITYLFKVKNTGNVTLTGIQITDPLITVNGGPINLAPAATDTTTFFGTYTLTQGVIDAGSLTNSAIVTAVDPKGNEISDISDDPKDNTNADTNGNGNPDDSTIFTIVSKPELTLKKSGVFIDANGDGLAQAGEKIEYTFDVTNTGNVTMSGITISDPLTAVSGGPIKLIPGQTNSSTFTASYTLSQADVNNGTVVNTATASGKAPDGSTITDASDDPSTIADNDATVTKLTQDAQLTLLKTSVFKDENGNGFPEVGETIDYIFNVKNNGNVTLNDIKISDPLITISGGPITLLPNKSDLVTFKGSYTLTLNDINLGTVVNSATATAKDPSGDAVTALSDDPTNPSNVDTNGDGHPDDKTVTKLKANPKLSVSKTGIFNDRNAD</sequence>
<evidence type="ECO:0000313" key="7">
    <source>
        <dbReference type="EMBL" id="MEZ7514689.1"/>
    </source>
</evidence>
<feature type="domain" description="PKD-like" evidence="4">
    <location>
        <begin position="1076"/>
        <end position="1159"/>
    </location>
</feature>
<feature type="compositionally biased region" description="Basic and acidic residues" evidence="1">
    <location>
        <begin position="2311"/>
        <end position="2320"/>
    </location>
</feature>
<comment type="caution">
    <text evidence="7">The sequence shown here is derived from an EMBL/GenBank/DDBJ whole genome shotgun (WGS) entry which is preliminary data.</text>
</comment>
<name>A0ABV4KAN7_9FLAO</name>
<evidence type="ECO:0000313" key="8">
    <source>
        <dbReference type="Proteomes" id="UP001568894"/>
    </source>
</evidence>
<keyword evidence="8" id="KW-1185">Reference proteome</keyword>
<dbReference type="Proteomes" id="UP001568894">
    <property type="component" value="Unassembled WGS sequence"/>
</dbReference>
<feature type="domain" description="DUF7507" evidence="6">
    <location>
        <begin position="824"/>
        <end position="922"/>
    </location>
</feature>
<feature type="domain" description="DUF7507" evidence="6">
    <location>
        <begin position="2070"/>
        <end position="2172"/>
    </location>
</feature>
<dbReference type="Pfam" id="PF23237">
    <property type="entry name" value="HYR_4C"/>
    <property type="match status" value="6"/>
</dbReference>
<dbReference type="PANTHER" id="PTHR34819">
    <property type="entry name" value="LARGE CYSTEINE-RICH PERIPLASMIC PROTEIN OMCB"/>
    <property type="match status" value="1"/>
</dbReference>
<dbReference type="InterPro" id="IPR001434">
    <property type="entry name" value="OmcB-like_DUF11"/>
</dbReference>
<dbReference type="InterPro" id="IPR051172">
    <property type="entry name" value="Chlamydia_OmcB"/>
</dbReference>
<evidence type="ECO:0000256" key="1">
    <source>
        <dbReference type="SAM" id="MobiDB-lite"/>
    </source>
</evidence>
<feature type="region of interest" description="Disordered" evidence="1">
    <location>
        <begin position="2286"/>
        <end position="2321"/>
    </location>
</feature>
<dbReference type="EMBL" id="JASMRN010000003">
    <property type="protein sequence ID" value="MEZ7514689.1"/>
    <property type="molecule type" value="Genomic_DNA"/>
</dbReference>
<organism evidence="7 8">
    <name type="scientific">Flavobacterium frigidarium</name>
    <dbReference type="NCBI Taxonomy" id="99286"/>
    <lineage>
        <taxon>Bacteria</taxon>
        <taxon>Pseudomonadati</taxon>
        <taxon>Bacteroidota</taxon>
        <taxon>Flavobacteriia</taxon>
        <taxon>Flavobacteriales</taxon>
        <taxon>Flavobacteriaceae</taxon>
        <taxon>Flavobacterium</taxon>
    </lineage>
</organism>
<dbReference type="RefSeq" id="WP_371568705.1">
    <property type="nucleotide sequence ID" value="NZ_JASMRN010000003.1"/>
</dbReference>
<evidence type="ECO:0000259" key="6">
    <source>
        <dbReference type="Pfam" id="PF24346"/>
    </source>
</evidence>
<dbReference type="PANTHER" id="PTHR34819:SF3">
    <property type="entry name" value="CELL SURFACE PROTEIN"/>
    <property type="match status" value="1"/>
</dbReference>
<feature type="compositionally biased region" description="Low complexity" evidence="1">
    <location>
        <begin position="926"/>
        <end position="938"/>
    </location>
</feature>
<feature type="domain" description="PKD-like" evidence="4">
    <location>
        <begin position="1727"/>
        <end position="1812"/>
    </location>
</feature>
<dbReference type="Pfam" id="PF19406">
    <property type="entry name" value="PKD_5"/>
    <property type="match status" value="3"/>
</dbReference>
<feature type="domain" description="HYR-like" evidence="5">
    <location>
        <begin position="1323"/>
        <end position="1392"/>
    </location>
</feature>
<dbReference type="InterPro" id="IPR045828">
    <property type="entry name" value="PKD_Bacteroidetes"/>
</dbReference>
<gene>
    <name evidence="7" type="ORF">QO192_05255</name>
</gene>
<feature type="region of interest" description="Disordered" evidence="1">
    <location>
        <begin position="2034"/>
        <end position="2061"/>
    </location>
</feature>
<feature type="compositionally biased region" description="Polar residues" evidence="1">
    <location>
        <begin position="2300"/>
        <end position="2309"/>
    </location>
</feature>
<feature type="domain" description="DUF7507" evidence="6">
    <location>
        <begin position="1937"/>
        <end position="2039"/>
    </location>
</feature>
<protein>
    <submittedName>
        <fullName evidence="7">Uncharacterized protein</fullName>
    </submittedName>
</protein>
<feature type="domain" description="DUF7507" evidence="6">
    <location>
        <begin position="2202"/>
        <end position="2296"/>
    </location>
</feature>
<feature type="domain" description="DUF7507" evidence="6">
    <location>
        <begin position="1814"/>
        <end position="1915"/>
    </location>
</feature>
<feature type="domain" description="DUF7507" evidence="6">
    <location>
        <begin position="574"/>
        <end position="656"/>
    </location>
</feature>
<feature type="domain" description="HYR-like" evidence="5">
    <location>
        <begin position="1475"/>
        <end position="1544"/>
    </location>
</feature>
<feature type="domain" description="PKD-like" evidence="4">
    <location>
        <begin position="1634"/>
        <end position="1718"/>
    </location>
</feature>
<evidence type="ECO:0000259" key="4">
    <source>
        <dbReference type="Pfam" id="PF19406"/>
    </source>
</evidence>
<feature type="domain" description="HYR-like" evidence="5">
    <location>
        <begin position="1399"/>
        <end position="1468"/>
    </location>
</feature>
<feature type="compositionally biased region" description="Low complexity" evidence="1">
    <location>
        <begin position="2049"/>
        <end position="2060"/>
    </location>
</feature>
<feature type="domain" description="IgGFc-binding protein N-terminal" evidence="3">
    <location>
        <begin position="37"/>
        <end position="346"/>
    </location>
</feature>
<evidence type="ECO:0000259" key="2">
    <source>
        <dbReference type="Pfam" id="PF01345"/>
    </source>
</evidence>
<dbReference type="InterPro" id="IPR047589">
    <property type="entry name" value="DUF11_rpt"/>
</dbReference>
<accession>A0ABV4KAN7</accession>
<feature type="domain" description="DUF7507" evidence="6">
    <location>
        <begin position="689"/>
        <end position="786"/>
    </location>
</feature>
<evidence type="ECO:0000259" key="3">
    <source>
        <dbReference type="Pfam" id="PF17517"/>
    </source>
</evidence>
<proteinExistence type="predicted"/>
<feature type="domain" description="HYR-like" evidence="5">
    <location>
        <begin position="1163"/>
        <end position="1234"/>
    </location>
</feature>
<dbReference type="Pfam" id="PF17517">
    <property type="entry name" value="IgGFc_binding"/>
    <property type="match status" value="1"/>
</dbReference>
<reference evidence="7 8" key="1">
    <citation type="submission" date="2023-05" db="EMBL/GenBank/DDBJ databases">
        <title>Adaptations of aquatic viruses from atmosphere-close ecosystems of the Central Arctic Ocean.</title>
        <authorList>
            <person name="Rahlff J."/>
            <person name="Holmfeldt K."/>
        </authorList>
    </citation>
    <scope>NUCLEOTIDE SEQUENCE [LARGE SCALE GENOMIC DNA]</scope>
    <source>
        <strain evidence="7 8">Arc14</strain>
    </source>
</reference>
<dbReference type="InterPro" id="IPR057078">
    <property type="entry name" value="HYR-4C"/>
</dbReference>
<evidence type="ECO:0000259" key="5">
    <source>
        <dbReference type="Pfam" id="PF23237"/>
    </source>
</evidence>